<keyword evidence="1" id="KW-0732">Signal</keyword>
<evidence type="ECO:0000256" key="1">
    <source>
        <dbReference type="SAM" id="SignalP"/>
    </source>
</evidence>
<dbReference type="AlphaFoldDB" id="A0A2P2PXM4"/>
<proteinExistence type="predicted"/>
<sequence length="42" mass="5031">MHMVFLYVILLFTEISRVTCKLSTRMMKYSPEGDRQIEHTKP</sequence>
<protein>
    <submittedName>
        <fullName evidence="2">Uncharacterized protein</fullName>
    </submittedName>
</protein>
<dbReference type="EMBL" id="GGEC01079014">
    <property type="protein sequence ID" value="MBX59498.1"/>
    <property type="molecule type" value="Transcribed_RNA"/>
</dbReference>
<feature type="chain" id="PRO_5015171291" evidence="1">
    <location>
        <begin position="21"/>
        <end position="42"/>
    </location>
</feature>
<feature type="signal peptide" evidence="1">
    <location>
        <begin position="1"/>
        <end position="20"/>
    </location>
</feature>
<organism evidence="2">
    <name type="scientific">Rhizophora mucronata</name>
    <name type="common">Asiatic mangrove</name>
    <dbReference type="NCBI Taxonomy" id="61149"/>
    <lineage>
        <taxon>Eukaryota</taxon>
        <taxon>Viridiplantae</taxon>
        <taxon>Streptophyta</taxon>
        <taxon>Embryophyta</taxon>
        <taxon>Tracheophyta</taxon>
        <taxon>Spermatophyta</taxon>
        <taxon>Magnoliopsida</taxon>
        <taxon>eudicotyledons</taxon>
        <taxon>Gunneridae</taxon>
        <taxon>Pentapetalae</taxon>
        <taxon>rosids</taxon>
        <taxon>fabids</taxon>
        <taxon>Malpighiales</taxon>
        <taxon>Rhizophoraceae</taxon>
        <taxon>Rhizophora</taxon>
    </lineage>
</organism>
<reference evidence="2" key="1">
    <citation type="submission" date="2018-02" db="EMBL/GenBank/DDBJ databases">
        <title>Rhizophora mucronata_Transcriptome.</title>
        <authorList>
            <person name="Meera S.P."/>
            <person name="Sreeshan A."/>
            <person name="Augustine A."/>
        </authorList>
    </citation>
    <scope>NUCLEOTIDE SEQUENCE</scope>
    <source>
        <tissue evidence="2">Leaf</tissue>
    </source>
</reference>
<accession>A0A2P2PXM4</accession>
<evidence type="ECO:0000313" key="2">
    <source>
        <dbReference type="EMBL" id="MBX59498.1"/>
    </source>
</evidence>
<name>A0A2P2PXM4_RHIMU</name>